<evidence type="ECO:0000259" key="2">
    <source>
        <dbReference type="Pfam" id="PF20906"/>
    </source>
</evidence>
<dbReference type="Pfam" id="PF06032">
    <property type="entry name" value="S-Me-THD_N"/>
    <property type="match status" value="1"/>
</dbReference>
<organism evidence="3 4">
    <name type="scientific">Quadrisphaera granulorum</name>
    <dbReference type="NCBI Taxonomy" id="317664"/>
    <lineage>
        <taxon>Bacteria</taxon>
        <taxon>Bacillati</taxon>
        <taxon>Actinomycetota</taxon>
        <taxon>Actinomycetes</taxon>
        <taxon>Kineosporiales</taxon>
        <taxon>Kineosporiaceae</taxon>
        <taxon>Quadrisphaera</taxon>
    </lineage>
</organism>
<accession>A0A316AEZ6</accession>
<comment type="caution">
    <text evidence="3">The sequence shown here is derived from an EMBL/GenBank/DDBJ whole genome shotgun (WGS) entry which is preliminary data.</text>
</comment>
<dbReference type="OrthoDB" id="3170437at2"/>
<dbReference type="Pfam" id="PF20906">
    <property type="entry name" value="S-Me-THD_C"/>
    <property type="match status" value="1"/>
</dbReference>
<feature type="domain" description="S-Me-THD N-terminal" evidence="1">
    <location>
        <begin position="17"/>
        <end position="172"/>
    </location>
</feature>
<dbReference type="SUPFAM" id="SSF160991">
    <property type="entry name" value="CV3147-like"/>
    <property type="match status" value="1"/>
</dbReference>
<dbReference type="Proteomes" id="UP000245469">
    <property type="component" value="Unassembled WGS sequence"/>
</dbReference>
<dbReference type="RefSeq" id="WP_109772362.1">
    <property type="nucleotide sequence ID" value="NZ_QGDQ01000001.1"/>
</dbReference>
<dbReference type="InterPro" id="IPR048350">
    <property type="entry name" value="S-Me-THD-like_C"/>
</dbReference>
<gene>
    <name evidence="3" type="ORF">BXY45_101127</name>
</gene>
<dbReference type="InterPro" id="IPR027479">
    <property type="entry name" value="S-Me-THD_N_sf"/>
</dbReference>
<keyword evidence="4" id="KW-1185">Reference proteome</keyword>
<feature type="domain" description="S-Me-THD-like C-terminal" evidence="2">
    <location>
        <begin position="175"/>
        <end position="364"/>
    </location>
</feature>
<reference evidence="3 4" key="1">
    <citation type="submission" date="2018-03" db="EMBL/GenBank/DDBJ databases">
        <title>Genomic Encyclopedia of Archaeal and Bacterial Type Strains, Phase II (KMG-II): from individual species to whole genera.</title>
        <authorList>
            <person name="Goeker M."/>
        </authorList>
    </citation>
    <scope>NUCLEOTIDE SEQUENCE [LARGE SCALE GENOMIC DNA]</scope>
    <source>
        <strain evidence="3 4">DSM 44889</strain>
    </source>
</reference>
<dbReference type="AlphaFoldDB" id="A0A316AEZ6"/>
<name>A0A316AEZ6_9ACTN</name>
<evidence type="ECO:0008006" key="5">
    <source>
        <dbReference type="Google" id="ProtNLM"/>
    </source>
</evidence>
<sequence>MSAATAPRQLREVGLAEVRAISRGAAVLGTGGGGDPHIGALMAAAAIRAYGPVALTPLAELPDDAVVLPVAMMGAPTVMVEKIPSADQVGRAVEALTRHLGLGVTHVACIEAGGVNSLVPVAAAAELGLPLVDGDGMGRAFPELQQVLLTLTGVRATPMSVVDEKGNCAVLDTVDNRWAERLARSVTIDMGCSAMISNYAMDGAAARRGLVPGTLSLAASLGDLLEPGAAGDDPAAAVAEHLGGRVLARAKVIDVERRTTTGFARGTAVLEGSGCDVGRTLTIDFQNENLLVRDRPADRDDDGERVIATAPDLICLLDTATGAAITTEQLRFGHRVSVIVAPCDPRWRSPEGLALAGPSAFGYPDDAVLLEGVSA</sequence>
<dbReference type="EMBL" id="QGDQ01000001">
    <property type="protein sequence ID" value="PWJ56152.1"/>
    <property type="molecule type" value="Genomic_DNA"/>
</dbReference>
<proteinExistence type="predicted"/>
<dbReference type="InterPro" id="IPR024071">
    <property type="entry name" value="S-Me-THD_C_sf"/>
</dbReference>
<evidence type="ECO:0000313" key="4">
    <source>
        <dbReference type="Proteomes" id="UP000245469"/>
    </source>
</evidence>
<dbReference type="Gene3D" id="3.40.1610.10">
    <property type="entry name" value="CV3147-like domain"/>
    <property type="match status" value="1"/>
</dbReference>
<evidence type="ECO:0000259" key="1">
    <source>
        <dbReference type="Pfam" id="PF06032"/>
    </source>
</evidence>
<dbReference type="InterPro" id="IPR010318">
    <property type="entry name" value="S-Me-THD_N"/>
</dbReference>
<dbReference type="Gene3D" id="2.40.390.10">
    <property type="entry name" value="CV3147-like"/>
    <property type="match status" value="1"/>
</dbReference>
<evidence type="ECO:0000313" key="3">
    <source>
        <dbReference type="EMBL" id="PWJ56152.1"/>
    </source>
</evidence>
<protein>
    <recommendedName>
        <fullName evidence="5">DUF917 domain-containing protein</fullName>
    </recommendedName>
</protein>